<gene>
    <name evidence="1" type="ORF">METZ01_LOCUS486109</name>
</gene>
<protein>
    <submittedName>
        <fullName evidence="1">Uncharacterized protein</fullName>
    </submittedName>
</protein>
<name>A0A383CN90_9ZZZZ</name>
<evidence type="ECO:0000313" key="1">
    <source>
        <dbReference type="EMBL" id="SVE33255.1"/>
    </source>
</evidence>
<organism evidence="1">
    <name type="scientific">marine metagenome</name>
    <dbReference type="NCBI Taxonomy" id="408172"/>
    <lineage>
        <taxon>unclassified sequences</taxon>
        <taxon>metagenomes</taxon>
        <taxon>ecological metagenomes</taxon>
    </lineage>
</organism>
<proteinExistence type="predicted"/>
<accession>A0A383CN90</accession>
<dbReference type="AlphaFoldDB" id="A0A383CN90"/>
<reference evidence="1" key="1">
    <citation type="submission" date="2018-05" db="EMBL/GenBank/DDBJ databases">
        <authorList>
            <person name="Lanie J.A."/>
            <person name="Ng W.-L."/>
            <person name="Kazmierczak K.M."/>
            <person name="Andrzejewski T.M."/>
            <person name="Davidsen T.M."/>
            <person name="Wayne K.J."/>
            <person name="Tettelin H."/>
            <person name="Glass J.I."/>
            <person name="Rusch D."/>
            <person name="Podicherti R."/>
            <person name="Tsui H.-C.T."/>
            <person name="Winkler M.E."/>
        </authorList>
    </citation>
    <scope>NUCLEOTIDE SEQUENCE</scope>
</reference>
<dbReference type="EMBL" id="UINC01209993">
    <property type="protein sequence ID" value="SVE33255.1"/>
    <property type="molecule type" value="Genomic_DNA"/>
</dbReference>
<sequence>VLASFVLSCATNAQTYEKVKTTDHWEAYKSGSGKGRFCFVGSEPIKKKGAYKRRDKTYVLVTHRPNDKKNKV</sequence>
<feature type="non-terminal residue" evidence="1">
    <location>
        <position position="72"/>
    </location>
</feature>
<feature type="non-terminal residue" evidence="1">
    <location>
        <position position="1"/>
    </location>
</feature>